<evidence type="ECO:0000313" key="1">
    <source>
        <dbReference type="EMBL" id="KAI3715224.1"/>
    </source>
</evidence>
<proteinExistence type="predicted"/>
<organism evidence="1 2">
    <name type="scientific">Arctium lappa</name>
    <name type="common">Greater burdock</name>
    <name type="synonym">Lappa major</name>
    <dbReference type="NCBI Taxonomy" id="4217"/>
    <lineage>
        <taxon>Eukaryota</taxon>
        <taxon>Viridiplantae</taxon>
        <taxon>Streptophyta</taxon>
        <taxon>Embryophyta</taxon>
        <taxon>Tracheophyta</taxon>
        <taxon>Spermatophyta</taxon>
        <taxon>Magnoliopsida</taxon>
        <taxon>eudicotyledons</taxon>
        <taxon>Gunneridae</taxon>
        <taxon>Pentapetalae</taxon>
        <taxon>asterids</taxon>
        <taxon>campanulids</taxon>
        <taxon>Asterales</taxon>
        <taxon>Asteraceae</taxon>
        <taxon>Carduoideae</taxon>
        <taxon>Cardueae</taxon>
        <taxon>Arctiinae</taxon>
        <taxon>Arctium</taxon>
    </lineage>
</organism>
<accession>A0ACB9B017</accession>
<dbReference type="Proteomes" id="UP001055879">
    <property type="component" value="Linkage Group LG07"/>
</dbReference>
<protein>
    <submittedName>
        <fullName evidence="1">Uncharacterized protein</fullName>
    </submittedName>
</protein>
<dbReference type="EMBL" id="CM042053">
    <property type="protein sequence ID" value="KAI3715224.1"/>
    <property type="molecule type" value="Genomic_DNA"/>
</dbReference>
<gene>
    <name evidence="1" type="ORF">L6452_22196</name>
</gene>
<keyword evidence="2" id="KW-1185">Reference proteome</keyword>
<sequence>MNRKAVVERPNPVAAYLQSGSGGAMDQQDKKMVLVILIMISSSHSTPLLLVSFSFLKAGKYAERVGVGAPVYLAAVLEYLATKVLED</sequence>
<reference evidence="1 2" key="2">
    <citation type="journal article" date="2022" name="Mol. Ecol. Resour.">
        <title>The genomes of chicory, endive, great burdock and yacon provide insights into Asteraceae paleo-polyploidization history and plant inulin production.</title>
        <authorList>
            <person name="Fan W."/>
            <person name="Wang S."/>
            <person name="Wang H."/>
            <person name="Wang A."/>
            <person name="Jiang F."/>
            <person name="Liu H."/>
            <person name="Zhao H."/>
            <person name="Xu D."/>
            <person name="Zhang Y."/>
        </authorList>
    </citation>
    <scope>NUCLEOTIDE SEQUENCE [LARGE SCALE GENOMIC DNA]</scope>
    <source>
        <strain evidence="2">cv. Niubang</strain>
    </source>
</reference>
<name>A0ACB9B017_ARCLA</name>
<reference evidence="2" key="1">
    <citation type="journal article" date="2022" name="Mol. Ecol. Resour.">
        <title>The genomes of chicory, endive, great burdock and yacon provide insights into Asteraceae palaeo-polyploidization history and plant inulin production.</title>
        <authorList>
            <person name="Fan W."/>
            <person name="Wang S."/>
            <person name="Wang H."/>
            <person name="Wang A."/>
            <person name="Jiang F."/>
            <person name="Liu H."/>
            <person name="Zhao H."/>
            <person name="Xu D."/>
            <person name="Zhang Y."/>
        </authorList>
    </citation>
    <scope>NUCLEOTIDE SEQUENCE [LARGE SCALE GENOMIC DNA]</scope>
    <source>
        <strain evidence="2">cv. Niubang</strain>
    </source>
</reference>
<evidence type="ECO:0000313" key="2">
    <source>
        <dbReference type="Proteomes" id="UP001055879"/>
    </source>
</evidence>
<comment type="caution">
    <text evidence="1">The sequence shown here is derived from an EMBL/GenBank/DDBJ whole genome shotgun (WGS) entry which is preliminary data.</text>
</comment>